<keyword evidence="3" id="KW-1185">Reference proteome</keyword>
<name>A0A0L0FGT3_9EUKA</name>
<evidence type="ECO:0000313" key="3">
    <source>
        <dbReference type="Proteomes" id="UP000054560"/>
    </source>
</evidence>
<dbReference type="RefSeq" id="XP_014149568.1">
    <property type="nucleotide sequence ID" value="XM_014294093.1"/>
</dbReference>
<reference evidence="2 3" key="1">
    <citation type="submission" date="2011-02" db="EMBL/GenBank/DDBJ databases">
        <title>The Genome Sequence of Sphaeroforma arctica JP610.</title>
        <authorList>
            <consortium name="The Broad Institute Genome Sequencing Platform"/>
            <person name="Russ C."/>
            <person name="Cuomo C."/>
            <person name="Young S.K."/>
            <person name="Zeng Q."/>
            <person name="Gargeya S."/>
            <person name="Alvarado L."/>
            <person name="Berlin A."/>
            <person name="Chapman S.B."/>
            <person name="Chen Z."/>
            <person name="Freedman E."/>
            <person name="Gellesch M."/>
            <person name="Goldberg J."/>
            <person name="Griggs A."/>
            <person name="Gujja S."/>
            <person name="Heilman E."/>
            <person name="Heiman D."/>
            <person name="Howarth C."/>
            <person name="Mehta T."/>
            <person name="Neiman D."/>
            <person name="Pearson M."/>
            <person name="Roberts A."/>
            <person name="Saif S."/>
            <person name="Shea T."/>
            <person name="Shenoy N."/>
            <person name="Sisk P."/>
            <person name="Stolte C."/>
            <person name="Sykes S."/>
            <person name="White J."/>
            <person name="Yandava C."/>
            <person name="Burger G."/>
            <person name="Gray M.W."/>
            <person name="Holland P.W.H."/>
            <person name="King N."/>
            <person name="Lang F.B.F."/>
            <person name="Roger A.J."/>
            <person name="Ruiz-Trillo I."/>
            <person name="Haas B."/>
            <person name="Nusbaum C."/>
            <person name="Birren B."/>
        </authorList>
    </citation>
    <scope>NUCLEOTIDE SEQUENCE [LARGE SCALE GENOMIC DNA]</scope>
    <source>
        <strain evidence="2 3">JP610</strain>
    </source>
</reference>
<dbReference type="EMBL" id="KQ243488">
    <property type="protein sequence ID" value="KNC75666.1"/>
    <property type="molecule type" value="Genomic_DNA"/>
</dbReference>
<accession>A0A0L0FGT3</accession>
<sequence length="59" mass="6641">MYKRHRDKQDKQAWRDAQTDRPYVPPVVAPGSNAPLFTGIRVVEFSTHLAGPTVGRCMS</sequence>
<dbReference type="AlphaFoldDB" id="A0A0L0FGT3"/>
<feature type="compositionally biased region" description="Basic and acidic residues" evidence="1">
    <location>
        <begin position="7"/>
        <end position="19"/>
    </location>
</feature>
<proteinExistence type="predicted"/>
<feature type="region of interest" description="Disordered" evidence="1">
    <location>
        <begin position="1"/>
        <end position="25"/>
    </location>
</feature>
<evidence type="ECO:0000313" key="2">
    <source>
        <dbReference type="EMBL" id="KNC75666.1"/>
    </source>
</evidence>
<evidence type="ECO:0000256" key="1">
    <source>
        <dbReference type="SAM" id="MobiDB-lite"/>
    </source>
</evidence>
<organism evidence="2 3">
    <name type="scientific">Sphaeroforma arctica JP610</name>
    <dbReference type="NCBI Taxonomy" id="667725"/>
    <lineage>
        <taxon>Eukaryota</taxon>
        <taxon>Ichthyosporea</taxon>
        <taxon>Ichthyophonida</taxon>
        <taxon>Sphaeroforma</taxon>
    </lineage>
</organism>
<feature type="non-terminal residue" evidence="2">
    <location>
        <position position="59"/>
    </location>
</feature>
<gene>
    <name evidence="2" type="ORF">SARC_11814</name>
</gene>
<protein>
    <submittedName>
        <fullName evidence="2">Uncharacterized protein</fullName>
    </submittedName>
</protein>
<dbReference type="GeneID" id="25912318"/>
<dbReference type="Proteomes" id="UP000054560">
    <property type="component" value="Unassembled WGS sequence"/>
</dbReference>